<dbReference type="Proteomes" id="UP000440578">
    <property type="component" value="Unassembled WGS sequence"/>
</dbReference>
<dbReference type="EMBL" id="VIIS01001337">
    <property type="protein sequence ID" value="KAF0299742.1"/>
    <property type="molecule type" value="Genomic_DNA"/>
</dbReference>
<organism evidence="1 2">
    <name type="scientific">Amphibalanus amphitrite</name>
    <name type="common">Striped barnacle</name>
    <name type="synonym">Balanus amphitrite</name>
    <dbReference type="NCBI Taxonomy" id="1232801"/>
    <lineage>
        <taxon>Eukaryota</taxon>
        <taxon>Metazoa</taxon>
        <taxon>Ecdysozoa</taxon>
        <taxon>Arthropoda</taxon>
        <taxon>Crustacea</taxon>
        <taxon>Multicrustacea</taxon>
        <taxon>Cirripedia</taxon>
        <taxon>Thoracica</taxon>
        <taxon>Thoracicalcarea</taxon>
        <taxon>Balanomorpha</taxon>
        <taxon>Balanoidea</taxon>
        <taxon>Balanidae</taxon>
        <taxon>Amphibalaninae</taxon>
        <taxon>Amphibalanus</taxon>
    </lineage>
</organism>
<sequence>MDQVPEGQSFVHLTPEDSFRRLSPFKLQREMDMAIGPCVNAKVIRSGNILIRVFNKEQARLALSITTFCGTAVTAAPATRLNTVAEVEPPRPSHPESTETVTAPVLQAAPTPDETDTVTETSVGAAQPLAEVPTETQPDHTRDERERMAAQLEAFITSSGWQLAGVVSEEQALGQDHRAMASFVDDLIKSQQTRAFGRYFRAEWTPKCGQWAPAFRRGSFVTTNNLCET</sequence>
<protein>
    <submittedName>
        <fullName evidence="1">Uncharacterized protein</fullName>
    </submittedName>
</protein>
<comment type="caution">
    <text evidence="1">The sequence shown here is derived from an EMBL/GenBank/DDBJ whole genome shotgun (WGS) entry which is preliminary data.</text>
</comment>
<dbReference type="AlphaFoldDB" id="A0A6A4W9W7"/>
<proteinExistence type="predicted"/>
<accession>A0A6A4W9W7</accession>
<dbReference type="OrthoDB" id="6931295at2759"/>
<gene>
    <name evidence="1" type="ORF">FJT64_003442</name>
</gene>
<reference evidence="1 2" key="1">
    <citation type="submission" date="2019-07" db="EMBL/GenBank/DDBJ databases">
        <title>Draft genome assembly of a fouling barnacle, Amphibalanus amphitrite (Darwin, 1854): The first reference genome for Thecostraca.</title>
        <authorList>
            <person name="Kim W."/>
        </authorList>
    </citation>
    <scope>NUCLEOTIDE SEQUENCE [LARGE SCALE GENOMIC DNA]</scope>
    <source>
        <strain evidence="1">SNU_AA5</strain>
        <tissue evidence="1">Soma without cirri and trophi</tissue>
    </source>
</reference>
<name>A0A6A4W9W7_AMPAM</name>
<evidence type="ECO:0000313" key="2">
    <source>
        <dbReference type="Proteomes" id="UP000440578"/>
    </source>
</evidence>
<keyword evidence="2" id="KW-1185">Reference proteome</keyword>
<evidence type="ECO:0000313" key="1">
    <source>
        <dbReference type="EMBL" id="KAF0299742.1"/>
    </source>
</evidence>